<gene>
    <name evidence="2" type="ORF">KBTEX_01996</name>
</gene>
<evidence type="ECO:0000313" key="2">
    <source>
        <dbReference type="EMBL" id="QEA05672.1"/>
    </source>
</evidence>
<accession>A0A5B8RDZ3</accession>
<proteinExistence type="predicted"/>
<dbReference type="Pfam" id="PF00403">
    <property type="entry name" value="HMA"/>
    <property type="match status" value="1"/>
</dbReference>
<dbReference type="AlphaFoldDB" id="A0A5B8RDZ3"/>
<dbReference type="EMBL" id="MN079107">
    <property type="protein sequence ID" value="QEA05672.1"/>
    <property type="molecule type" value="Genomic_DNA"/>
</dbReference>
<dbReference type="InterPro" id="IPR006121">
    <property type="entry name" value="HMA_dom"/>
</dbReference>
<organism evidence="2">
    <name type="scientific">uncultured organism</name>
    <dbReference type="NCBI Taxonomy" id="155900"/>
    <lineage>
        <taxon>unclassified sequences</taxon>
        <taxon>environmental samples</taxon>
    </lineage>
</organism>
<dbReference type="InterPro" id="IPR036163">
    <property type="entry name" value="HMA_dom_sf"/>
</dbReference>
<sequence>MEFQVEGMSCGHCEKAVREAVEAVPGVESVTRVDAASGALVVSGEPEAGAVADAVREAGYDVTAPSS</sequence>
<feature type="domain" description="HMA" evidence="1">
    <location>
        <begin position="1"/>
        <end position="63"/>
    </location>
</feature>
<name>A0A5B8RDZ3_9ZZZZ</name>
<evidence type="ECO:0000259" key="1">
    <source>
        <dbReference type="PROSITE" id="PS50846"/>
    </source>
</evidence>
<dbReference type="SUPFAM" id="SSF55008">
    <property type="entry name" value="HMA, heavy metal-associated domain"/>
    <property type="match status" value="1"/>
</dbReference>
<dbReference type="Gene3D" id="3.30.70.100">
    <property type="match status" value="1"/>
</dbReference>
<dbReference type="PROSITE" id="PS50846">
    <property type="entry name" value="HMA_2"/>
    <property type="match status" value="1"/>
</dbReference>
<protein>
    <recommendedName>
        <fullName evidence="1">HMA domain-containing protein</fullName>
    </recommendedName>
</protein>
<reference evidence="2" key="1">
    <citation type="submission" date="2019-06" db="EMBL/GenBank/DDBJ databases">
        <authorList>
            <person name="Murdoch R.W."/>
            <person name="Fathepure B."/>
        </authorList>
    </citation>
    <scope>NUCLEOTIDE SEQUENCE</scope>
</reference>
<dbReference type="GO" id="GO:0046872">
    <property type="term" value="F:metal ion binding"/>
    <property type="evidence" value="ECO:0007669"/>
    <property type="project" value="InterPro"/>
</dbReference>
<dbReference type="CDD" id="cd00371">
    <property type="entry name" value="HMA"/>
    <property type="match status" value="1"/>
</dbReference>